<dbReference type="Gene3D" id="2.30.42.10">
    <property type="match status" value="1"/>
</dbReference>
<dbReference type="PROSITE" id="PS51494">
    <property type="entry name" value="SPOIVB"/>
    <property type="match status" value="1"/>
</dbReference>
<feature type="domain" description="Peptidase S55" evidence="1">
    <location>
        <begin position="173"/>
        <end position="413"/>
    </location>
</feature>
<dbReference type="InterPro" id="IPR041489">
    <property type="entry name" value="PDZ_6"/>
</dbReference>
<evidence type="ECO:0000259" key="1">
    <source>
        <dbReference type="PROSITE" id="PS51494"/>
    </source>
</evidence>
<dbReference type="Pfam" id="PF05580">
    <property type="entry name" value="Peptidase_S55"/>
    <property type="match status" value="1"/>
</dbReference>
<gene>
    <name evidence="2" type="ORF">HNR44_000887</name>
</gene>
<accession>A0A841Q0I7</accession>
<dbReference type="GO" id="GO:0016787">
    <property type="term" value="F:hydrolase activity"/>
    <property type="evidence" value="ECO:0007669"/>
    <property type="project" value="UniProtKB-KW"/>
</dbReference>
<comment type="caution">
    <text evidence="2">The sequence shown here is derived from an EMBL/GenBank/DDBJ whole genome shotgun (WGS) entry which is preliminary data.</text>
</comment>
<dbReference type="Proteomes" id="UP000568839">
    <property type="component" value="Unassembled WGS sequence"/>
</dbReference>
<keyword evidence="2" id="KW-0378">Hydrolase</keyword>
<dbReference type="NCBIfam" id="TIGR02860">
    <property type="entry name" value="spore_IV_B"/>
    <property type="match status" value="1"/>
</dbReference>
<dbReference type="InterPro" id="IPR008763">
    <property type="entry name" value="Peptidase_S55"/>
</dbReference>
<keyword evidence="3" id="KW-1185">Reference proteome</keyword>
<reference evidence="2 3" key="1">
    <citation type="submission" date="2020-08" db="EMBL/GenBank/DDBJ databases">
        <title>Genomic Encyclopedia of Type Strains, Phase IV (KMG-IV): sequencing the most valuable type-strain genomes for metagenomic binning, comparative biology and taxonomic classification.</title>
        <authorList>
            <person name="Goeker M."/>
        </authorList>
    </citation>
    <scope>NUCLEOTIDE SEQUENCE [LARGE SCALE GENOMIC DNA]</scope>
    <source>
        <strain evidence="2 3">DSM 21769</strain>
    </source>
</reference>
<proteinExistence type="predicted"/>
<protein>
    <submittedName>
        <fullName evidence="2">Stage IV sporulation protein B</fullName>
        <ecNumber evidence="2">3.4.21.116</ecNumber>
    </submittedName>
</protein>
<evidence type="ECO:0000313" key="2">
    <source>
        <dbReference type="EMBL" id="MBB6448938.1"/>
    </source>
</evidence>
<dbReference type="RefSeq" id="WP_184402877.1">
    <property type="nucleotide sequence ID" value="NZ_JACHHJ010000001.1"/>
</dbReference>
<dbReference type="SUPFAM" id="SSF50156">
    <property type="entry name" value="PDZ domain-like"/>
    <property type="match status" value="1"/>
</dbReference>
<evidence type="ECO:0000313" key="3">
    <source>
        <dbReference type="Proteomes" id="UP000568839"/>
    </source>
</evidence>
<dbReference type="EMBL" id="JACHHJ010000001">
    <property type="protein sequence ID" value="MBB6448938.1"/>
    <property type="molecule type" value="Genomic_DNA"/>
</dbReference>
<organism evidence="2 3">
    <name type="scientific">Geomicrobium halophilum</name>
    <dbReference type="NCBI Taxonomy" id="549000"/>
    <lineage>
        <taxon>Bacteria</taxon>
        <taxon>Bacillati</taxon>
        <taxon>Bacillota</taxon>
        <taxon>Bacilli</taxon>
        <taxon>Bacillales</taxon>
        <taxon>Geomicrobium</taxon>
    </lineage>
</organism>
<sequence length="413" mass="44890">MKSSKIRKTIGVILLIGLVSLCFFKPVQSWIQLPDQLTMMPGEATSALEDLEDQLPYFFSIEDEENSDVIQVTAGSKPIKHIEKEKVPKVEVIPGGQSVGVRLSSKGVMVVGFHLLNTEQGQKSPAEAAGIQKGDIIVKIDQQPVEDMTGVTSILKSPVQDKEMQIELIRNGEKIVKNVQPSVTASENSRQLGMYIRDSAAGVGTMTFFEPTSGSYGALGHAISDVDTKRPVTIHEGEILRSAVKSIERGGKGMPGEKQASLLNHQDVLGTITKNNTFGIYGKLNQGHDLMNEGQEPMPIAYAEEVEEGPAKILTVVENEEVEEFDVEVIRSSPQKHAATKGMVIKVTDERLLEKTGGIIQGMSGSPIIQDDKIIGAVTHVFVNDASAGYGSHIEWMLEEAGVDTMREERKAS</sequence>
<dbReference type="Pfam" id="PF17820">
    <property type="entry name" value="PDZ_6"/>
    <property type="match status" value="1"/>
</dbReference>
<dbReference type="EC" id="3.4.21.116" evidence="2"/>
<dbReference type="AlphaFoldDB" id="A0A841Q0I7"/>
<dbReference type="SMART" id="SM00228">
    <property type="entry name" value="PDZ"/>
    <property type="match status" value="1"/>
</dbReference>
<dbReference type="InterPro" id="IPR014219">
    <property type="entry name" value="SpoIVB"/>
</dbReference>
<dbReference type="InterPro" id="IPR036034">
    <property type="entry name" value="PDZ_sf"/>
</dbReference>
<name>A0A841Q0I7_9BACL</name>
<dbReference type="InterPro" id="IPR001478">
    <property type="entry name" value="PDZ"/>
</dbReference>